<dbReference type="InterPro" id="IPR005900">
    <property type="entry name" value="6-phosphogluconolactonase_DevB"/>
</dbReference>
<proteinExistence type="inferred from homology"/>
<keyword evidence="10" id="KW-1185">Reference proteome</keyword>
<evidence type="ECO:0000256" key="3">
    <source>
        <dbReference type="ARBA" id="ARBA00004961"/>
    </source>
</evidence>
<comment type="similarity">
    <text evidence="4 7">Belongs to the glucosamine/galactosamine-6-phosphate isomerase family. 6-phosphogluconolactonase subfamily.</text>
</comment>
<dbReference type="UniPathway" id="UPA00115">
    <property type="reaction ID" value="UER00409"/>
</dbReference>
<dbReference type="GO" id="GO:0005975">
    <property type="term" value="P:carbohydrate metabolic process"/>
    <property type="evidence" value="ECO:0007669"/>
    <property type="project" value="UniProtKB-UniRule"/>
</dbReference>
<dbReference type="GO" id="GO:0006098">
    <property type="term" value="P:pentose-phosphate shunt"/>
    <property type="evidence" value="ECO:0007669"/>
    <property type="project" value="UniProtKB-UniPathway"/>
</dbReference>
<comment type="pathway">
    <text evidence="3 7">Carbohydrate degradation; pentose phosphate pathway; D-ribulose 5-phosphate from D-glucose 6-phosphate (oxidative stage): step 2/3.</text>
</comment>
<accession>A0A0C1J131</accession>
<organism evidence="9 10">
    <name type="scientific">Flavihumibacter solisilvae</name>
    <dbReference type="NCBI Taxonomy" id="1349421"/>
    <lineage>
        <taxon>Bacteria</taxon>
        <taxon>Pseudomonadati</taxon>
        <taxon>Bacteroidota</taxon>
        <taxon>Chitinophagia</taxon>
        <taxon>Chitinophagales</taxon>
        <taxon>Chitinophagaceae</taxon>
        <taxon>Flavihumibacter</taxon>
    </lineage>
</organism>
<dbReference type="SUPFAM" id="SSF100950">
    <property type="entry name" value="NagB/RpiA/CoA transferase-like"/>
    <property type="match status" value="1"/>
</dbReference>
<evidence type="ECO:0000256" key="7">
    <source>
        <dbReference type="RuleBase" id="RU365095"/>
    </source>
</evidence>
<evidence type="ECO:0000256" key="4">
    <source>
        <dbReference type="ARBA" id="ARBA00010662"/>
    </source>
</evidence>
<dbReference type="EC" id="3.1.1.31" evidence="5 7"/>
<reference evidence="9 10" key="1">
    <citation type="submission" date="2014-11" db="EMBL/GenBank/DDBJ databases">
        <title>Genome sequence of Flavihumibacter solisilvae 3-3.</title>
        <authorList>
            <person name="Zhou G."/>
            <person name="Li M."/>
            <person name="Wang G."/>
        </authorList>
    </citation>
    <scope>NUCLEOTIDE SEQUENCE [LARGE SCALE GENOMIC DNA]</scope>
    <source>
        <strain evidence="9 10">3-3</strain>
    </source>
</reference>
<evidence type="ECO:0000256" key="2">
    <source>
        <dbReference type="ARBA" id="ARBA00002681"/>
    </source>
</evidence>
<comment type="caution">
    <text evidence="9">The sequence shown here is derived from an EMBL/GenBank/DDBJ whole genome shotgun (WGS) entry which is preliminary data.</text>
</comment>
<comment type="catalytic activity">
    <reaction evidence="1 7">
        <text>6-phospho-D-glucono-1,5-lactone + H2O = 6-phospho-D-gluconate + H(+)</text>
        <dbReference type="Rhea" id="RHEA:12556"/>
        <dbReference type="ChEBI" id="CHEBI:15377"/>
        <dbReference type="ChEBI" id="CHEBI:15378"/>
        <dbReference type="ChEBI" id="CHEBI:57955"/>
        <dbReference type="ChEBI" id="CHEBI:58759"/>
        <dbReference type="EC" id="3.1.1.31"/>
    </reaction>
</comment>
<dbReference type="PANTHER" id="PTHR11054:SF0">
    <property type="entry name" value="6-PHOSPHOGLUCONOLACTONASE"/>
    <property type="match status" value="1"/>
</dbReference>
<dbReference type="InterPro" id="IPR006148">
    <property type="entry name" value="Glc/Gal-6P_isomerase"/>
</dbReference>
<evidence type="ECO:0000313" key="10">
    <source>
        <dbReference type="Proteomes" id="UP000031408"/>
    </source>
</evidence>
<protein>
    <recommendedName>
        <fullName evidence="6 7">6-phosphogluconolactonase</fullName>
        <shortName evidence="7">6PGL</shortName>
        <ecNumber evidence="5 7">3.1.1.31</ecNumber>
    </recommendedName>
</protein>
<dbReference type="NCBIfam" id="TIGR01198">
    <property type="entry name" value="pgl"/>
    <property type="match status" value="1"/>
</dbReference>
<dbReference type="CDD" id="cd01400">
    <property type="entry name" value="6PGL"/>
    <property type="match status" value="1"/>
</dbReference>
<keyword evidence="7" id="KW-0378">Hydrolase</keyword>
<dbReference type="Proteomes" id="UP000031408">
    <property type="component" value="Unassembled WGS sequence"/>
</dbReference>
<dbReference type="PANTHER" id="PTHR11054">
    <property type="entry name" value="6-PHOSPHOGLUCONOLACTONASE"/>
    <property type="match status" value="1"/>
</dbReference>
<feature type="domain" description="Glucosamine/galactosamine-6-phosphate isomerase" evidence="8">
    <location>
        <begin position="11"/>
        <end position="234"/>
    </location>
</feature>
<dbReference type="OrthoDB" id="9810967at2"/>
<dbReference type="InterPro" id="IPR037171">
    <property type="entry name" value="NagB/RpiA_transferase-like"/>
</dbReference>
<dbReference type="AlphaFoldDB" id="A0A0C1J131"/>
<comment type="function">
    <text evidence="2 7">Hydrolysis of 6-phosphogluconolactone to 6-phosphogluconate.</text>
</comment>
<sequence length="246" mass="27794">MSNTPEIHIQPDAEAVAVAAAAFITERIVKTLEKQERFTIALSGGSTPRRLHYLLSHPPYKDQIDWDRLHIFWGDERYVPLDDERNNARMAYDTLLNYVSVPDEQVHIMKTDLPDPGESALQYDSILHRYFGKSENSFDLLLLGMGDDGHTLSLFPGTEVVHETRKWCTSFFLEQQDMFRITLTKSIANRSACVLFLTTGKGKANALQHVLNGPTNINLYPAQTIQPENGETHWIIDTAAASLLPK</sequence>
<dbReference type="RefSeq" id="WP_039136476.1">
    <property type="nucleotide sequence ID" value="NZ_JSVC01000001.1"/>
</dbReference>
<name>A0A0C1J131_9BACT</name>
<dbReference type="GO" id="GO:0017057">
    <property type="term" value="F:6-phosphogluconolactonase activity"/>
    <property type="evidence" value="ECO:0007669"/>
    <property type="project" value="UniProtKB-UniRule"/>
</dbReference>
<dbReference type="Gene3D" id="3.40.50.1360">
    <property type="match status" value="1"/>
</dbReference>
<dbReference type="STRING" id="1349421.OI18_01765"/>
<evidence type="ECO:0000259" key="8">
    <source>
        <dbReference type="Pfam" id="PF01182"/>
    </source>
</evidence>
<dbReference type="EMBL" id="JSVC01000001">
    <property type="protein sequence ID" value="KIC96479.1"/>
    <property type="molecule type" value="Genomic_DNA"/>
</dbReference>
<evidence type="ECO:0000256" key="1">
    <source>
        <dbReference type="ARBA" id="ARBA00000832"/>
    </source>
</evidence>
<dbReference type="Pfam" id="PF01182">
    <property type="entry name" value="Glucosamine_iso"/>
    <property type="match status" value="1"/>
</dbReference>
<evidence type="ECO:0000256" key="6">
    <source>
        <dbReference type="ARBA" id="ARBA00020337"/>
    </source>
</evidence>
<gene>
    <name evidence="7" type="primary">pgl</name>
    <name evidence="9" type="ORF">OI18_01765</name>
</gene>
<evidence type="ECO:0000313" key="9">
    <source>
        <dbReference type="EMBL" id="KIC96479.1"/>
    </source>
</evidence>
<dbReference type="InterPro" id="IPR039104">
    <property type="entry name" value="6PGL"/>
</dbReference>
<evidence type="ECO:0000256" key="5">
    <source>
        <dbReference type="ARBA" id="ARBA00013198"/>
    </source>
</evidence>